<keyword evidence="2" id="KW-1185">Reference proteome</keyword>
<sequence>MNNGISIKQMKFIIKNHFPKFKINPIDYPGLQIISNKLNSINDNIQFYILDIPYAPAIIIDDDGWYMDERDNMGLKVNNLNKNMLKKYDVQLFDDDLVMMVDATDSDRILDGINKFSDLMNELFIVKER</sequence>
<accession>A0ABY4PIS1</accession>
<proteinExistence type="predicted"/>
<reference evidence="1 2" key="1">
    <citation type="journal article" date="2022" name="Int. J. Syst. Evol. Microbiol.">
        <title>Apilactobacillus apisilvae sp. nov., Nicolia spurrieriana gen. nov. sp. nov., Bombilactobacillus folatiphilus sp. nov. and Bombilactobacillus thymidiniphilus sp. nov., four new lactic acid bacterial isolates from stingless bees Tetragonula carbonaria and Austroplebeia australis.</title>
        <authorList>
            <person name="Oliphant S.A."/>
            <person name="Watson-Haigh N.S."/>
            <person name="Sumby K.M."/>
            <person name="Gardner J."/>
            <person name="Groom S."/>
            <person name="Jiranek V."/>
        </authorList>
    </citation>
    <scope>NUCLEOTIDE SEQUENCE [LARGE SCALE GENOMIC DNA]</scope>
    <source>
        <strain evidence="1 2">SG5_A10</strain>
    </source>
</reference>
<geneLocation type="plasmid" evidence="1 2">
    <name>p1unnamed</name>
</geneLocation>
<evidence type="ECO:0000313" key="2">
    <source>
        <dbReference type="Proteomes" id="UP000831859"/>
    </source>
</evidence>
<dbReference type="EMBL" id="CP093363">
    <property type="protein sequence ID" value="UQS85766.1"/>
    <property type="molecule type" value="Genomic_DNA"/>
</dbReference>
<gene>
    <name evidence="1" type="ORF">MOO46_07475</name>
</gene>
<protein>
    <submittedName>
        <fullName evidence="1">Uncharacterized protein</fullName>
    </submittedName>
</protein>
<evidence type="ECO:0000313" key="1">
    <source>
        <dbReference type="EMBL" id="UQS85766.1"/>
    </source>
</evidence>
<name>A0ABY4PIS1_9LACO</name>
<organism evidence="1 2">
    <name type="scientific">Apilactobacillus apisilvae</name>
    <dbReference type="NCBI Taxonomy" id="2923364"/>
    <lineage>
        <taxon>Bacteria</taxon>
        <taxon>Bacillati</taxon>
        <taxon>Bacillota</taxon>
        <taxon>Bacilli</taxon>
        <taxon>Lactobacillales</taxon>
        <taxon>Lactobacillaceae</taxon>
        <taxon>Apilactobacillus</taxon>
    </lineage>
</organism>
<dbReference type="RefSeq" id="WP_249511730.1">
    <property type="nucleotide sequence ID" value="NZ_CP093363.1"/>
</dbReference>
<dbReference type="Proteomes" id="UP000831859">
    <property type="component" value="Plasmid p1unnamed"/>
</dbReference>
<keyword evidence="1" id="KW-0614">Plasmid</keyword>